<name>A0AAD9I245_9PEZI</name>
<dbReference type="AlphaFoldDB" id="A0AAD9I245"/>
<accession>A0AAD9I245</accession>
<protein>
    <submittedName>
        <fullName evidence="1">Uncharacterized protein</fullName>
    </submittedName>
</protein>
<keyword evidence="2" id="KW-1185">Reference proteome</keyword>
<gene>
    <name evidence="1" type="ORF">P8C59_003622</name>
</gene>
<proteinExistence type="predicted"/>
<evidence type="ECO:0000313" key="2">
    <source>
        <dbReference type="Proteomes" id="UP001217918"/>
    </source>
</evidence>
<sequence length="225" mass="25561">MVVDALNPLVNQGAYYFPPPDPDSEDALDVYGVYFFSATFNVPSSRDESILAELLPAAIYEDEGLKEAIGPKHKIVVEIITRQRYIAKWCGLGTRLSWVPEVRFWDAVPSRIPPDRAEDNNPNGNEPSDRIFTTYRGLLPFHETFFDDELGIEFFYLTSGMTWGPQPTAMLAAKLEAELYSLSTIFIKNHPLWTEQSKRYVNVVVRQLHRGREEEGSCLRACGKP</sequence>
<organism evidence="1 2">
    <name type="scientific">Phyllachora maydis</name>
    <dbReference type="NCBI Taxonomy" id="1825666"/>
    <lineage>
        <taxon>Eukaryota</taxon>
        <taxon>Fungi</taxon>
        <taxon>Dikarya</taxon>
        <taxon>Ascomycota</taxon>
        <taxon>Pezizomycotina</taxon>
        <taxon>Sordariomycetes</taxon>
        <taxon>Sordariomycetidae</taxon>
        <taxon>Phyllachorales</taxon>
        <taxon>Phyllachoraceae</taxon>
        <taxon>Phyllachora</taxon>
    </lineage>
</organism>
<dbReference type="Proteomes" id="UP001217918">
    <property type="component" value="Unassembled WGS sequence"/>
</dbReference>
<reference evidence="1" key="1">
    <citation type="journal article" date="2023" name="Mol. Plant Microbe Interact.">
        <title>Elucidating the Obligate Nature and Biological Capacity of an Invasive Fungal Corn Pathogen.</title>
        <authorList>
            <person name="MacCready J.S."/>
            <person name="Roggenkamp E.M."/>
            <person name="Gdanetz K."/>
            <person name="Chilvers M.I."/>
        </authorList>
    </citation>
    <scope>NUCLEOTIDE SEQUENCE</scope>
    <source>
        <strain evidence="1">PM02</strain>
    </source>
</reference>
<comment type="caution">
    <text evidence="1">The sequence shown here is derived from an EMBL/GenBank/DDBJ whole genome shotgun (WGS) entry which is preliminary data.</text>
</comment>
<dbReference type="EMBL" id="JAQQPM010000002">
    <property type="protein sequence ID" value="KAK2069012.1"/>
    <property type="molecule type" value="Genomic_DNA"/>
</dbReference>
<evidence type="ECO:0000313" key="1">
    <source>
        <dbReference type="EMBL" id="KAK2069012.1"/>
    </source>
</evidence>